<dbReference type="SUPFAM" id="SSF116726">
    <property type="entry name" value="TrkA C-terminal domain-like"/>
    <property type="match status" value="1"/>
</dbReference>
<gene>
    <name evidence="14" type="ORF">SAMN05660831_00478</name>
</gene>
<dbReference type="SUPFAM" id="SSF51735">
    <property type="entry name" value="NAD(P)-binding Rossmann-fold domains"/>
    <property type="match status" value="1"/>
</dbReference>
<feature type="transmembrane region" description="Helical" evidence="11">
    <location>
        <begin position="86"/>
        <end position="107"/>
    </location>
</feature>
<dbReference type="FunFam" id="3.40.50.720:FF:000036">
    <property type="entry name" value="Glutathione-regulated potassium-efflux system protein KefB"/>
    <property type="match status" value="1"/>
</dbReference>
<evidence type="ECO:0000256" key="1">
    <source>
        <dbReference type="ARBA" id="ARBA00004127"/>
    </source>
</evidence>
<dbReference type="PANTHER" id="PTHR46157">
    <property type="entry name" value="K(+) EFFLUX ANTIPORTER 3, CHLOROPLASTIC"/>
    <property type="match status" value="1"/>
</dbReference>
<evidence type="ECO:0000313" key="14">
    <source>
        <dbReference type="EMBL" id="SFD02069.1"/>
    </source>
</evidence>
<dbReference type="Gene3D" id="3.40.50.720">
    <property type="entry name" value="NAD(P)-binding Rossmann-like Domain"/>
    <property type="match status" value="1"/>
</dbReference>
<keyword evidence="7" id="KW-0630">Potassium</keyword>
<dbReference type="GO" id="GO:1902600">
    <property type="term" value="P:proton transmembrane transport"/>
    <property type="evidence" value="ECO:0007669"/>
    <property type="project" value="InterPro"/>
</dbReference>
<keyword evidence="9" id="KW-0406">Ion transport</keyword>
<evidence type="ECO:0000256" key="8">
    <source>
        <dbReference type="ARBA" id="ARBA00022989"/>
    </source>
</evidence>
<keyword evidence="15" id="KW-1185">Reference proteome</keyword>
<dbReference type="GO" id="GO:0012505">
    <property type="term" value="C:endomembrane system"/>
    <property type="evidence" value="ECO:0007669"/>
    <property type="project" value="UniProtKB-SubCell"/>
</dbReference>
<feature type="transmembrane region" description="Helical" evidence="11">
    <location>
        <begin position="31"/>
        <end position="50"/>
    </location>
</feature>
<evidence type="ECO:0000256" key="6">
    <source>
        <dbReference type="ARBA" id="ARBA00022692"/>
    </source>
</evidence>
<dbReference type="NCBIfam" id="TIGR00932">
    <property type="entry name" value="2a37"/>
    <property type="match status" value="1"/>
</dbReference>
<dbReference type="Gene3D" id="3.30.70.1450">
    <property type="entry name" value="Regulator of K+ conductance, C-terminal domain"/>
    <property type="match status" value="1"/>
</dbReference>
<dbReference type="InterPro" id="IPR003148">
    <property type="entry name" value="RCK_N"/>
</dbReference>
<dbReference type="InterPro" id="IPR006153">
    <property type="entry name" value="Cation/H_exchanger_TM"/>
</dbReference>
<evidence type="ECO:0000313" key="15">
    <source>
        <dbReference type="Proteomes" id="UP000198611"/>
    </source>
</evidence>
<name>A0A1I1NWU8_9GAMM</name>
<dbReference type="GO" id="GO:0006813">
    <property type="term" value="P:potassium ion transport"/>
    <property type="evidence" value="ECO:0007669"/>
    <property type="project" value="UniProtKB-KW"/>
</dbReference>
<dbReference type="Proteomes" id="UP000198611">
    <property type="component" value="Unassembled WGS sequence"/>
</dbReference>
<comment type="subcellular location">
    <subcellularLocation>
        <location evidence="1">Endomembrane system</location>
        <topology evidence="1">Multi-pass membrane protein</topology>
    </subcellularLocation>
</comment>
<dbReference type="Pfam" id="PF02254">
    <property type="entry name" value="TrkA_N"/>
    <property type="match status" value="1"/>
</dbReference>
<evidence type="ECO:0000256" key="2">
    <source>
        <dbReference type="ARBA" id="ARBA00005551"/>
    </source>
</evidence>
<dbReference type="Gene3D" id="1.20.1530.20">
    <property type="match status" value="1"/>
</dbReference>
<dbReference type="PROSITE" id="PS51201">
    <property type="entry name" value="RCK_N"/>
    <property type="match status" value="1"/>
</dbReference>
<keyword evidence="6 11" id="KW-0812">Transmembrane</keyword>
<comment type="similarity">
    <text evidence="2">Belongs to the monovalent cation:proton antiporter 2 (CPA2) transporter (TC 2.A.37) family.</text>
</comment>
<evidence type="ECO:0000256" key="7">
    <source>
        <dbReference type="ARBA" id="ARBA00022958"/>
    </source>
</evidence>
<feature type="transmembrane region" description="Helical" evidence="11">
    <location>
        <begin position="182"/>
        <end position="202"/>
    </location>
</feature>
<dbReference type="EMBL" id="FOMJ01000001">
    <property type="protein sequence ID" value="SFD02069.1"/>
    <property type="molecule type" value="Genomic_DNA"/>
</dbReference>
<evidence type="ECO:0000256" key="4">
    <source>
        <dbReference type="ARBA" id="ARBA00022449"/>
    </source>
</evidence>
<feature type="transmembrane region" description="Helical" evidence="11">
    <location>
        <begin position="295"/>
        <end position="316"/>
    </location>
</feature>
<protein>
    <submittedName>
        <fullName evidence="14">Monovalent cation:H+ antiporter-2, CPA2 family</fullName>
    </submittedName>
</protein>
<dbReference type="PROSITE" id="PS51202">
    <property type="entry name" value="RCK_C"/>
    <property type="match status" value="1"/>
</dbReference>
<evidence type="ECO:0000259" key="12">
    <source>
        <dbReference type="PROSITE" id="PS51201"/>
    </source>
</evidence>
<dbReference type="GO" id="GO:0015297">
    <property type="term" value="F:antiporter activity"/>
    <property type="evidence" value="ECO:0007669"/>
    <property type="project" value="UniProtKB-KW"/>
</dbReference>
<keyword evidence="3" id="KW-0813">Transport</keyword>
<accession>A0A1I1NWU8</accession>
<feature type="domain" description="RCK C-terminal" evidence="13">
    <location>
        <begin position="574"/>
        <end position="658"/>
    </location>
</feature>
<proteinExistence type="inferred from homology"/>
<feature type="transmembrane region" description="Helical" evidence="11">
    <location>
        <begin position="151"/>
        <end position="170"/>
    </location>
</feature>
<evidence type="ECO:0000259" key="13">
    <source>
        <dbReference type="PROSITE" id="PS51202"/>
    </source>
</evidence>
<dbReference type="AlphaFoldDB" id="A0A1I1NWU8"/>
<sequence length="660" mass="70269">MPHGPLDDILILLAAAVVAVAIFRRLALPPILGYLLVGLLVGPHALGLVADTEGTRFIAEFGVVFLLFMLGLEFSLPQLVSMRGAVLGVGGFQVLVTTLLVAGGAWVLGLDPAAALVVGGILALSSTAIVTKQLTEQMEINSRHGRMSVGILLFQDLAVVPFLVLIPILGGNAEDMATALGWAGLKAVVVFAAMLAIGHWLLRPLFQEVARARSPELFTMAVLLVALTAAWATHSAGLSLALGAFLAGMMLSETEYRHQVETDIRPFRDLLLGLFFITVGMLLNPTNVLELGHWMALLALSLLVGKSLVILGIGALARVPGGVALRTGLTVAQGGEFGFALLALALQQEPALLGETTGQVVLGGIFLSMALSPLVIRYNGSLAKWLFSASYGDNRARMTEAVAATGRELEDHVVICGYGRVGQNIARLLEQEGFSYMALDLDPLKVREAHSGGEEVHYGDATRREILDAAGLERARLVVISYNDAASALRILEHVRQADPDKPVLVRTTDDSRLEDLLTAGATEVIPETLEASLVIGTHLLFLLGVPAQRVAELEQRIRGDRYSLLRGFFRGQEPTEPGSSAAQERLHSVPLQAGARAVGRTLGELDLEGLGVHVTAVRRGGIRGPQPGPETTLRDSDVLVLYGTPETLERAESRLLGGR</sequence>
<keyword evidence="10 11" id="KW-0472">Membrane</keyword>
<dbReference type="Pfam" id="PF02080">
    <property type="entry name" value="TrkA_C"/>
    <property type="match status" value="1"/>
</dbReference>
<evidence type="ECO:0000256" key="9">
    <source>
        <dbReference type="ARBA" id="ARBA00023065"/>
    </source>
</evidence>
<dbReference type="GO" id="GO:0005886">
    <property type="term" value="C:plasma membrane"/>
    <property type="evidence" value="ECO:0007669"/>
    <property type="project" value="TreeGrafter"/>
</dbReference>
<dbReference type="GO" id="GO:0008324">
    <property type="term" value="F:monoatomic cation transmembrane transporter activity"/>
    <property type="evidence" value="ECO:0007669"/>
    <property type="project" value="InterPro"/>
</dbReference>
<feature type="transmembrane region" description="Helical" evidence="11">
    <location>
        <begin position="266"/>
        <end position="283"/>
    </location>
</feature>
<evidence type="ECO:0000256" key="3">
    <source>
        <dbReference type="ARBA" id="ARBA00022448"/>
    </source>
</evidence>
<dbReference type="InterPro" id="IPR036291">
    <property type="entry name" value="NAD(P)-bd_dom_sf"/>
</dbReference>
<dbReference type="InterPro" id="IPR006037">
    <property type="entry name" value="RCK_C"/>
</dbReference>
<evidence type="ECO:0000256" key="10">
    <source>
        <dbReference type="ARBA" id="ARBA00023136"/>
    </source>
</evidence>
<dbReference type="InterPro" id="IPR038770">
    <property type="entry name" value="Na+/solute_symporter_sf"/>
</dbReference>
<feature type="transmembrane region" description="Helical" evidence="11">
    <location>
        <begin position="6"/>
        <end position="24"/>
    </location>
</feature>
<keyword evidence="4" id="KW-0050">Antiport</keyword>
<organism evidence="14 15">
    <name type="scientific">Thiohalospira halophila DSM 15071</name>
    <dbReference type="NCBI Taxonomy" id="1123397"/>
    <lineage>
        <taxon>Bacteria</taxon>
        <taxon>Pseudomonadati</taxon>
        <taxon>Pseudomonadota</taxon>
        <taxon>Gammaproteobacteria</taxon>
        <taxon>Thiohalospirales</taxon>
        <taxon>Thiohalospiraceae</taxon>
        <taxon>Thiohalospira</taxon>
    </lineage>
</organism>
<feature type="domain" description="RCK N-terminal" evidence="12">
    <location>
        <begin position="410"/>
        <end position="527"/>
    </location>
</feature>
<feature type="transmembrane region" description="Helical" evidence="11">
    <location>
        <begin position="113"/>
        <end position="130"/>
    </location>
</feature>
<dbReference type="InterPro" id="IPR036721">
    <property type="entry name" value="RCK_C_sf"/>
</dbReference>
<feature type="transmembrane region" description="Helical" evidence="11">
    <location>
        <begin position="56"/>
        <end position="74"/>
    </location>
</feature>
<dbReference type="STRING" id="1123397.SAMN05660831_00478"/>
<reference evidence="14 15" key="1">
    <citation type="submission" date="2016-10" db="EMBL/GenBank/DDBJ databases">
        <authorList>
            <person name="de Groot N.N."/>
        </authorList>
    </citation>
    <scope>NUCLEOTIDE SEQUENCE [LARGE SCALE GENOMIC DNA]</scope>
    <source>
        <strain evidence="14 15">HL3</strain>
    </source>
</reference>
<dbReference type="RefSeq" id="WP_093427137.1">
    <property type="nucleotide sequence ID" value="NZ_FOMJ01000001.1"/>
</dbReference>
<evidence type="ECO:0000256" key="11">
    <source>
        <dbReference type="SAM" id="Phobius"/>
    </source>
</evidence>
<dbReference type="OrthoDB" id="9781411at2"/>
<keyword evidence="5" id="KW-0633">Potassium transport</keyword>
<dbReference type="InterPro" id="IPR004771">
    <property type="entry name" value="K/H_exchanger"/>
</dbReference>
<evidence type="ECO:0000256" key="5">
    <source>
        <dbReference type="ARBA" id="ARBA00022538"/>
    </source>
</evidence>
<dbReference type="Pfam" id="PF00999">
    <property type="entry name" value="Na_H_Exchanger"/>
    <property type="match status" value="1"/>
</dbReference>
<keyword evidence="8 11" id="KW-1133">Transmembrane helix</keyword>
<dbReference type="PANTHER" id="PTHR46157:SF4">
    <property type="entry name" value="K(+) EFFLUX ANTIPORTER 3, CHLOROPLASTIC"/>
    <property type="match status" value="1"/>
</dbReference>